<dbReference type="GO" id="GO:0016705">
    <property type="term" value="F:oxidoreductase activity, acting on paired donors, with incorporation or reduction of molecular oxygen"/>
    <property type="evidence" value="ECO:0007669"/>
    <property type="project" value="InterPro"/>
</dbReference>
<dbReference type="PRINTS" id="PR00385">
    <property type="entry name" value="P450"/>
</dbReference>
<dbReference type="InterPro" id="IPR036396">
    <property type="entry name" value="Cyt_P450_sf"/>
</dbReference>
<name>A0AAD7Y1R1_9FUNG</name>
<dbReference type="GO" id="GO:0004497">
    <property type="term" value="F:monooxygenase activity"/>
    <property type="evidence" value="ECO:0007669"/>
    <property type="project" value="UniProtKB-KW"/>
</dbReference>
<evidence type="ECO:0000256" key="5">
    <source>
        <dbReference type="ARBA" id="ARBA00023004"/>
    </source>
</evidence>
<evidence type="ECO:0000256" key="3">
    <source>
        <dbReference type="ARBA" id="ARBA00022723"/>
    </source>
</evidence>
<evidence type="ECO:0000256" key="4">
    <source>
        <dbReference type="ARBA" id="ARBA00023002"/>
    </source>
</evidence>
<comment type="cofactor">
    <cofactor evidence="7">
        <name>heme</name>
        <dbReference type="ChEBI" id="CHEBI:30413"/>
    </cofactor>
</comment>
<dbReference type="InterPro" id="IPR017972">
    <property type="entry name" value="Cyt_P450_CS"/>
</dbReference>
<gene>
    <name evidence="9" type="ORF">O0I10_005085</name>
</gene>
<dbReference type="Gene3D" id="1.10.630.10">
    <property type="entry name" value="Cytochrome P450"/>
    <property type="match status" value="1"/>
</dbReference>
<evidence type="ECO:0000256" key="1">
    <source>
        <dbReference type="ARBA" id="ARBA00010617"/>
    </source>
</evidence>
<evidence type="ECO:0000256" key="7">
    <source>
        <dbReference type="PIRSR" id="PIRSR602401-1"/>
    </source>
</evidence>
<organism evidence="9 10">
    <name type="scientific">Lichtheimia ornata</name>
    <dbReference type="NCBI Taxonomy" id="688661"/>
    <lineage>
        <taxon>Eukaryota</taxon>
        <taxon>Fungi</taxon>
        <taxon>Fungi incertae sedis</taxon>
        <taxon>Mucoromycota</taxon>
        <taxon>Mucoromycotina</taxon>
        <taxon>Mucoromycetes</taxon>
        <taxon>Mucorales</taxon>
        <taxon>Lichtheimiaceae</taxon>
        <taxon>Lichtheimia</taxon>
    </lineage>
</organism>
<evidence type="ECO:0000313" key="9">
    <source>
        <dbReference type="EMBL" id="KAJ8659047.1"/>
    </source>
</evidence>
<dbReference type="RefSeq" id="XP_058343960.1">
    <property type="nucleotide sequence ID" value="XM_058485133.1"/>
</dbReference>
<dbReference type="InterPro" id="IPR001128">
    <property type="entry name" value="Cyt_P450"/>
</dbReference>
<dbReference type="Proteomes" id="UP001234581">
    <property type="component" value="Unassembled WGS sequence"/>
</dbReference>
<dbReference type="PANTHER" id="PTHR24291:SF50">
    <property type="entry name" value="BIFUNCTIONAL ALBAFLAVENONE MONOOXYGENASE_TERPENE SYNTHASE"/>
    <property type="match status" value="1"/>
</dbReference>
<dbReference type="GO" id="GO:0020037">
    <property type="term" value="F:heme binding"/>
    <property type="evidence" value="ECO:0007669"/>
    <property type="project" value="InterPro"/>
</dbReference>
<evidence type="ECO:0000256" key="6">
    <source>
        <dbReference type="ARBA" id="ARBA00023033"/>
    </source>
</evidence>
<feature type="binding site" description="axial binding residue" evidence="7">
    <location>
        <position position="473"/>
    </location>
    <ligand>
        <name>heme</name>
        <dbReference type="ChEBI" id="CHEBI:30413"/>
    </ligand>
    <ligandPart>
        <name>Fe</name>
        <dbReference type="ChEBI" id="CHEBI:18248"/>
    </ligandPart>
</feature>
<dbReference type="PROSITE" id="PS00086">
    <property type="entry name" value="CYTOCHROME_P450"/>
    <property type="match status" value="1"/>
</dbReference>
<dbReference type="EMBL" id="JARTCD010000020">
    <property type="protein sequence ID" value="KAJ8659047.1"/>
    <property type="molecule type" value="Genomic_DNA"/>
</dbReference>
<keyword evidence="4 8" id="KW-0560">Oxidoreductase</keyword>
<dbReference type="PANTHER" id="PTHR24291">
    <property type="entry name" value="CYTOCHROME P450 FAMILY 4"/>
    <property type="match status" value="1"/>
</dbReference>
<evidence type="ECO:0000313" key="10">
    <source>
        <dbReference type="Proteomes" id="UP001234581"/>
    </source>
</evidence>
<evidence type="ECO:0000256" key="8">
    <source>
        <dbReference type="RuleBase" id="RU000461"/>
    </source>
</evidence>
<comment type="caution">
    <text evidence="9">The sequence shown here is derived from an EMBL/GenBank/DDBJ whole genome shotgun (WGS) entry which is preliminary data.</text>
</comment>
<dbReference type="InterPro" id="IPR002401">
    <property type="entry name" value="Cyt_P450_E_grp-I"/>
</dbReference>
<dbReference type="GeneID" id="83212498"/>
<keyword evidence="6 8" id="KW-0503">Monooxygenase</keyword>
<dbReference type="InterPro" id="IPR050196">
    <property type="entry name" value="Cytochrome_P450_Monoox"/>
</dbReference>
<dbReference type="Pfam" id="PF00067">
    <property type="entry name" value="p450"/>
    <property type="match status" value="1"/>
</dbReference>
<keyword evidence="10" id="KW-1185">Reference proteome</keyword>
<keyword evidence="2 7" id="KW-0349">Heme</keyword>
<protein>
    <recommendedName>
        <fullName evidence="11">Cytochrome p450</fullName>
    </recommendedName>
</protein>
<evidence type="ECO:0000256" key="2">
    <source>
        <dbReference type="ARBA" id="ARBA00022617"/>
    </source>
</evidence>
<keyword evidence="3 7" id="KW-0479">Metal-binding</keyword>
<dbReference type="PRINTS" id="PR00463">
    <property type="entry name" value="EP450I"/>
</dbReference>
<dbReference type="GO" id="GO:0005506">
    <property type="term" value="F:iron ion binding"/>
    <property type="evidence" value="ECO:0007669"/>
    <property type="project" value="InterPro"/>
</dbReference>
<accession>A0AAD7Y1R1</accession>
<comment type="similarity">
    <text evidence="1 8">Belongs to the cytochrome P450 family.</text>
</comment>
<evidence type="ECO:0008006" key="11">
    <source>
        <dbReference type="Google" id="ProtNLM"/>
    </source>
</evidence>
<reference evidence="9 10" key="1">
    <citation type="submission" date="2023-03" db="EMBL/GenBank/DDBJ databases">
        <title>Genome sequence of Lichtheimia ornata CBS 291.66.</title>
        <authorList>
            <person name="Mohabir J.T."/>
            <person name="Shea T.P."/>
            <person name="Kurbessoian T."/>
            <person name="Berby B."/>
            <person name="Fontaine J."/>
            <person name="Livny J."/>
            <person name="Gnirke A."/>
            <person name="Stajich J.E."/>
            <person name="Cuomo C.A."/>
        </authorList>
    </citation>
    <scope>NUCLEOTIDE SEQUENCE [LARGE SCALE GENOMIC DNA]</scope>
    <source>
        <strain evidence="9">CBS 291.66</strain>
    </source>
</reference>
<dbReference type="SUPFAM" id="SSF48264">
    <property type="entry name" value="Cytochrome P450"/>
    <property type="match status" value="1"/>
</dbReference>
<proteinExistence type="inferred from homology"/>
<sequence length="529" mass="60834">MDQVLNVYNTYVFPFLTTHKRQTRVSISAAIGLLTLYWAYDKIFRPPRQLRGIPQAPFFGILKALFTSTPIDELSRMTLPIANKTPSGLYMRFDQNGWNVRITRPESAKKFLLKTDLFVKDSVSKSRKETLGGRFIFSAGNILTLNGQEWKTHRKIANPAFHRSMPVDLFGKLTKKMIYAMDQTKGPIEFHNMTSRITLDAIGLAGFGFDFNSIGDENNEWTKMYGDFTAAQRNPIFFMLTWLDREPLLRLFPKRRKAHQDLTKFLNKLDEIIIHKRQVLEGTIKNDEQPVDDHNKDLLTLMLEAQQHDGESAMTNEELKSNLCVFFLAGHDTTANALNFAVYYMAMNKDVQEKAREEAIRVLGDNPEDVVPNSEQVKSLPYIDMIIKETLRMNPPASAIFARKPTEDTDLDGVFIPKGQAVALDIYQLHHNPTVWKDPEVFDPERFSPGGEYDQLSTTGMPWLPFSSGSRICIGMNFSLDEQRVVLSMLLRKYEWDLPQDSPHRKRLMLEGLGLTKAKNMFVQFNRRY</sequence>
<dbReference type="AlphaFoldDB" id="A0AAD7Y1R1"/>
<keyword evidence="5 7" id="KW-0408">Iron</keyword>